<keyword evidence="2" id="KW-1185">Reference proteome</keyword>
<dbReference type="AlphaFoldDB" id="A0A916NLD4"/>
<comment type="caution">
    <text evidence="1">The sequence shown here is derived from an EMBL/GenBank/DDBJ whole genome shotgun (WGS) entry which is preliminary data.</text>
</comment>
<organism evidence="1 2">
    <name type="scientific">Paenibacillus solanacearum</name>
    <dbReference type="NCBI Taxonomy" id="2048548"/>
    <lineage>
        <taxon>Bacteria</taxon>
        <taxon>Bacillati</taxon>
        <taxon>Bacillota</taxon>
        <taxon>Bacilli</taxon>
        <taxon>Bacillales</taxon>
        <taxon>Paenibacillaceae</taxon>
        <taxon>Paenibacillus</taxon>
    </lineage>
</organism>
<dbReference type="Proteomes" id="UP000693672">
    <property type="component" value="Unassembled WGS sequence"/>
</dbReference>
<sequence length="68" mass="7215">MGSAALASCGVFVNVHTENVSLGKHVSEPIHCGCDYKAVSASGSLLWLRIYCSSLSRTCGERPDSMQP</sequence>
<evidence type="ECO:0000313" key="2">
    <source>
        <dbReference type="Proteomes" id="UP000693672"/>
    </source>
</evidence>
<gene>
    <name evidence="1" type="ORF">PAESOLCIP111_05462</name>
</gene>
<proteinExistence type="predicted"/>
<name>A0A916NLD4_9BACL</name>
<accession>A0A916NLD4</accession>
<protein>
    <submittedName>
        <fullName evidence="1">Uncharacterized protein</fullName>
    </submittedName>
</protein>
<dbReference type="EMBL" id="CAJVAS010000039">
    <property type="protein sequence ID" value="CAG7647797.1"/>
    <property type="molecule type" value="Genomic_DNA"/>
</dbReference>
<reference evidence="1" key="1">
    <citation type="submission" date="2021-06" db="EMBL/GenBank/DDBJ databases">
        <authorList>
            <person name="Criscuolo A."/>
        </authorList>
    </citation>
    <scope>NUCLEOTIDE SEQUENCE</scope>
    <source>
        <strain evidence="1">CIP111600</strain>
    </source>
</reference>
<evidence type="ECO:0000313" key="1">
    <source>
        <dbReference type="EMBL" id="CAG7647797.1"/>
    </source>
</evidence>